<dbReference type="InterPro" id="IPR023346">
    <property type="entry name" value="Lysozyme-like_dom_sf"/>
</dbReference>
<dbReference type="PANTHER" id="PTHR37423:SF2">
    <property type="entry name" value="MEMBRANE-BOUND LYTIC MUREIN TRANSGLYCOSYLASE C"/>
    <property type="match status" value="1"/>
</dbReference>
<protein>
    <recommendedName>
        <fullName evidence="2">Transglycosylase SLT domain-containing protein</fullName>
    </recommendedName>
</protein>
<name>A0A917J0Y6_9BACT</name>
<dbReference type="SUPFAM" id="SSF53955">
    <property type="entry name" value="Lysozyme-like"/>
    <property type="match status" value="1"/>
</dbReference>
<dbReference type="PANTHER" id="PTHR37423">
    <property type="entry name" value="SOLUBLE LYTIC MUREIN TRANSGLYCOSYLASE-RELATED"/>
    <property type="match status" value="1"/>
</dbReference>
<evidence type="ECO:0000259" key="2">
    <source>
        <dbReference type="Pfam" id="PF01464"/>
    </source>
</evidence>
<gene>
    <name evidence="3" type="ORF">GCM10011379_42840</name>
</gene>
<accession>A0A917J0Y6</accession>
<comment type="caution">
    <text evidence="3">The sequence shown here is derived from an EMBL/GenBank/DDBJ whole genome shotgun (WGS) entry which is preliminary data.</text>
</comment>
<reference evidence="3" key="2">
    <citation type="submission" date="2020-09" db="EMBL/GenBank/DDBJ databases">
        <authorList>
            <person name="Sun Q."/>
            <person name="Zhou Y."/>
        </authorList>
    </citation>
    <scope>NUCLEOTIDE SEQUENCE</scope>
    <source>
        <strain evidence="3">CGMCC 1.15290</strain>
    </source>
</reference>
<feature type="domain" description="Transglycosylase SLT" evidence="2">
    <location>
        <begin position="96"/>
        <end position="199"/>
    </location>
</feature>
<dbReference type="InterPro" id="IPR008258">
    <property type="entry name" value="Transglycosylase_SLT_dom_1"/>
</dbReference>
<evidence type="ECO:0000256" key="1">
    <source>
        <dbReference type="ARBA" id="ARBA00007734"/>
    </source>
</evidence>
<reference evidence="3" key="1">
    <citation type="journal article" date="2014" name="Int. J. Syst. Evol. Microbiol.">
        <title>Complete genome sequence of Corynebacterium casei LMG S-19264T (=DSM 44701T), isolated from a smear-ripened cheese.</title>
        <authorList>
            <consortium name="US DOE Joint Genome Institute (JGI-PGF)"/>
            <person name="Walter F."/>
            <person name="Albersmeier A."/>
            <person name="Kalinowski J."/>
            <person name="Ruckert C."/>
        </authorList>
    </citation>
    <scope>NUCLEOTIDE SEQUENCE</scope>
    <source>
        <strain evidence="3">CGMCC 1.15290</strain>
    </source>
</reference>
<dbReference type="AlphaFoldDB" id="A0A917J0Y6"/>
<dbReference type="Pfam" id="PF01464">
    <property type="entry name" value="SLT"/>
    <property type="match status" value="1"/>
</dbReference>
<evidence type="ECO:0000313" key="3">
    <source>
        <dbReference type="EMBL" id="GGH77060.1"/>
    </source>
</evidence>
<keyword evidence="4" id="KW-1185">Reference proteome</keyword>
<proteinExistence type="inferred from homology"/>
<dbReference type="Proteomes" id="UP000627292">
    <property type="component" value="Unassembled WGS sequence"/>
</dbReference>
<comment type="similarity">
    <text evidence="1">Belongs to the transglycosylase Slt family.</text>
</comment>
<dbReference type="CDD" id="cd16894">
    <property type="entry name" value="MltD-like"/>
    <property type="match status" value="1"/>
</dbReference>
<dbReference type="EMBL" id="BMIB01000004">
    <property type="protein sequence ID" value="GGH77060.1"/>
    <property type="molecule type" value="Genomic_DNA"/>
</dbReference>
<organism evidence="3 4">
    <name type="scientific">Filimonas zeae</name>
    <dbReference type="NCBI Taxonomy" id="1737353"/>
    <lineage>
        <taxon>Bacteria</taxon>
        <taxon>Pseudomonadati</taxon>
        <taxon>Bacteroidota</taxon>
        <taxon>Chitinophagia</taxon>
        <taxon>Chitinophagales</taxon>
        <taxon>Chitinophagaceae</taxon>
        <taxon>Filimonas</taxon>
    </lineage>
</organism>
<evidence type="ECO:0000313" key="4">
    <source>
        <dbReference type="Proteomes" id="UP000627292"/>
    </source>
</evidence>
<sequence length="342" mass="38040">MSFGYDNNLSGIAGNDNEGDKNSKDSAAATNGKGFKSLFGDKQDYDAANPGFFRLNPKAVAFVESYIKQESEEFGKMKEWGKTYFDLYDRILTENNIPVEMKYLSVIESHLRRTLISSAGAVGPWQLMPDEAKRYKLKTGRGTNDERTDFTKSTYAACKLINELYTEFGDWLLVVAAYNGGVGRVKQAIRKSGSRDFWVLQSYLPEQTRKHVKKFIGAHYIFEGGGGWTTLTAAETLIQKDNIAYLMGSQQKLSDTVLSATSVISVSGKYSASVIAKALTIDPTEFKKLNPGFEKKLSQGEAYEMRLPSEKMDEFKSKKKAILQECIDLLLAPPANTPVVKA</sequence>
<dbReference type="Gene3D" id="1.10.530.10">
    <property type="match status" value="1"/>
</dbReference>